<protein>
    <recommendedName>
        <fullName evidence="3">Sulfurtransferase TusA family protein</fullName>
    </recommendedName>
</protein>
<organism evidence="2">
    <name type="scientific">Ignisphaera aggregans</name>
    <dbReference type="NCBI Taxonomy" id="334771"/>
    <lineage>
        <taxon>Archaea</taxon>
        <taxon>Thermoproteota</taxon>
        <taxon>Thermoprotei</taxon>
        <taxon>Desulfurococcales</taxon>
        <taxon>Desulfurococcaceae</taxon>
        <taxon>Ignisphaera</taxon>
    </lineage>
</organism>
<dbReference type="EMBL" id="DTDH01000130">
    <property type="protein sequence ID" value="HGT98619.1"/>
    <property type="molecule type" value="Genomic_DNA"/>
</dbReference>
<gene>
    <name evidence="1" type="ORF">ENT99_03080</name>
    <name evidence="2" type="ORF">ENU64_04235</name>
</gene>
<reference evidence="2" key="1">
    <citation type="journal article" date="2020" name="mSystems">
        <title>Genome- and Community-Level Interaction Insights into Carbon Utilization and Element Cycling Functions of Hydrothermarchaeota in Hydrothermal Sediment.</title>
        <authorList>
            <person name="Zhou Z."/>
            <person name="Liu Y."/>
            <person name="Xu W."/>
            <person name="Pan J."/>
            <person name="Luo Z.H."/>
            <person name="Li M."/>
        </authorList>
    </citation>
    <scope>NUCLEOTIDE SEQUENCE [LARGE SCALE GENOMIC DNA]</scope>
    <source>
        <strain evidence="1">SpSt-629</strain>
        <strain evidence="2">SpSt-688</strain>
    </source>
</reference>
<dbReference type="EMBL" id="DTAU01000051">
    <property type="protein sequence ID" value="HFQ78669.1"/>
    <property type="molecule type" value="Genomic_DNA"/>
</dbReference>
<dbReference type="AlphaFoldDB" id="A0A7J3MYT7"/>
<proteinExistence type="predicted"/>
<accession>A0A7J3MYT7</accession>
<sequence length="77" mass="8716">MTITIDLTKEDVSCVEHPIVKLVRTLSDLNESEVIVIVSKDDIPSGKILEMIADKIGYKIIEMTENEKTIKAKFIRI</sequence>
<comment type="caution">
    <text evidence="2">The sequence shown here is derived from an EMBL/GenBank/DDBJ whole genome shotgun (WGS) entry which is preliminary data.</text>
</comment>
<evidence type="ECO:0000313" key="2">
    <source>
        <dbReference type="EMBL" id="HGT98619.1"/>
    </source>
</evidence>
<name>A0A7J3MYT7_9CREN</name>
<evidence type="ECO:0000313" key="1">
    <source>
        <dbReference type="EMBL" id="HFQ78669.1"/>
    </source>
</evidence>
<evidence type="ECO:0008006" key="3">
    <source>
        <dbReference type="Google" id="ProtNLM"/>
    </source>
</evidence>